<dbReference type="Gene3D" id="3.40.50.620">
    <property type="entry name" value="HUPs"/>
    <property type="match status" value="1"/>
</dbReference>
<comment type="caution">
    <text evidence="3">The sequence shown here is derived from an EMBL/GenBank/DDBJ whole genome shotgun (WGS) entry which is preliminary data.</text>
</comment>
<name>A0A3A9AVL8_9FIRM</name>
<dbReference type="PANTHER" id="PTHR43169">
    <property type="entry name" value="EXSB FAMILY PROTEIN"/>
    <property type="match status" value="1"/>
</dbReference>
<evidence type="ECO:0000256" key="1">
    <source>
        <dbReference type="PIRSR" id="PIRSR006661-1"/>
    </source>
</evidence>
<feature type="domain" description="tRNA(Ile)-lysidine/2-thiocytidine synthase N-terminal" evidence="2">
    <location>
        <begin position="25"/>
        <end position="91"/>
    </location>
</feature>
<dbReference type="InterPro" id="IPR014729">
    <property type="entry name" value="Rossmann-like_a/b/a_fold"/>
</dbReference>
<organism evidence="3 4">
    <name type="scientific">Parablautia intestinalis</name>
    <dbReference type="NCBI Taxonomy" id="2320100"/>
    <lineage>
        <taxon>Bacteria</taxon>
        <taxon>Bacillati</taxon>
        <taxon>Bacillota</taxon>
        <taxon>Clostridia</taxon>
        <taxon>Lachnospirales</taxon>
        <taxon>Lachnospiraceae</taxon>
        <taxon>Parablautia</taxon>
    </lineage>
</organism>
<dbReference type="PANTHER" id="PTHR43169:SF2">
    <property type="entry name" value="NAD_GMP SYNTHASE DOMAIN-CONTAINING PROTEIN"/>
    <property type="match status" value="1"/>
</dbReference>
<evidence type="ECO:0000313" key="3">
    <source>
        <dbReference type="EMBL" id="RKI91296.1"/>
    </source>
</evidence>
<protein>
    <submittedName>
        <fullName evidence="3">ATP-dependent sacrificial sulfur transferase LarE</fullName>
    </submittedName>
</protein>
<dbReference type="SUPFAM" id="SSF52402">
    <property type="entry name" value="Adenine nucleotide alpha hydrolases-like"/>
    <property type="match status" value="1"/>
</dbReference>
<dbReference type="PIRSF" id="PIRSF006661">
    <property type="entry name" value="PP-lp_UCP006661"/>
    <property type="match status" value="1"/>
</dbReference>
<feature type="active site" description="Nucleophile and sulfur donor" evidence="1">
    <location>
        <position position="183"/>
    </location>
</feature>
<dbReference type="GO" id="GO:0016783">
    <property type="term" value="F:sulfurtransferase activity"/>
    <property type="evidence" value="ECO:0007669"/>
    <property type="project" value="InterPro"/>
</dbReference>
<keyword evidence="4" id="KW-1185">Reference proteome</keyword>
<dbReference type="InterPro" id="IPR005232">
    <property type="entry name" value="LarE"/>
</dbReference>
<dbReference type="EMBL" id="RAYQ01000010">
    <property type="protein sequence ID" value="RKI91296.1"/>
    <property type="molecule type" value="Genomic_DNA"/>
</dbReference>
<reference evidence="3 4" key="1">
    <citation type="submission" date="2018-09" db="EMBL/GenBank/DDBJ databases">
        <title>Murine metabolic-syndrome-specific gut microbial biobank.</title>
        <authorList>
            <person name="Liu C."/>
        </authorList>
    </citation>
    <scope>NUCLEOTIDE SEQUENCE [LARGE SCALE GENOMIC DNA]</scope>
    <source>
        <strain evidence="3 4">0.1xD8-82</strain>
    </source>
</reference>
<dbReference type="AlphaFoldDB" id="A0A3A9AVL8"/>
<sequence>MTQDEYLVKKERLIRLIEGYTRQDTVVAFSGGVDSTLVLKMACGAAQKNGKKVYAATIHTRLHPLKEIEETKDICREIGAQHIILKVDELKEAGIMDNPVNRCYLCKKQIFLKIKEKASELGAGTILEGTNEDDLHVYRPGIKALRELGIVSPLAEAGLCKKEVRTLAAEYGLKTSSKPSAPCLATRFPYGTALDYEKLARVEKGEDYLKALGFQNVRLRIHDDTARIEVDEDAFERLTEHRKEIIARLKELGYVYITLDLEGFRSGSMDVKIHELS</sequence>
<evidence type="ECO:0000313" key="4">
    <source>
        <dbReference type="Proteomes" id="UP000280696"/>
    </source>
</evidence>
<dbReference type="CDD" id="cd01990">
    <property type="entry name" value="LarE-like"/>
    <property type="match status" value="1"/>
</dbReference>
<dbReference type="InterPro" id="IPR011063">
    <property type="entry name" value="TilS/TtcA_N"/>
</dbReference>
<evidence type="ECO:0000259" key="2">
    <source>
        <dbReference type="Pfam" id="PF01171"/>
    </source>
</evidence>
<proteinExistence type="predicted"/>
<dbReference type="Proteomes" id="UP000280696">
    <property type="component" value="Unassembled WGS sequence"/>
</dbReference>
<keyword evidence="3" id="KW-0808">Transferase</keyword>
<gene>
    <name evidence="3" type="primary">larE</name>
    <name evidence="3" type="ORF">D7V94_10340</name>
</gene>
<accession>A0A3A9AVL8</accession>
<dbReference type="OrthoDB" id="9776919at2"/>
<dbReference type="Pfam" id="PF01171">
    <property type="entry name" value="ATP_bind_3"/>
    <property type="match status" value="1"/>
</dbReference>
<dbReference type="RefSeq" id="WP_120469440.1">
    <property type="nucleotide sequence ID" value="NZ_RAYQ01000010.1"/>
</dbReference>
<dbReference type="NCBIfam" id="TIGR00268">
    <property type="entry name" value="ATP-dependent sacrificial sulfur transferase LarE"/>
    <property type="match status" value="1"/>
</dbReference>
<dbReference type="InterPro" id="IPR052188">
    <property type="entry name" value="Ni-pincer_cofactor_biosynth"/>
</dbReference>